<dbReference type="InterPro" id="IPR035437">
    <property type="entry name" value="SNase_OB-fold_sf"/>
</dbReference>
<accession>A0A6J5MK10</accession>
<dbReference type="SUPFAM" id="SSF50199">
    <property type="entry name" value="Staphylococcal nuclease"/>
    <property type="match status" value="1"/>
</dbReference>
<protein>
    <submittedName>
        <fullName evidence="1">COG1525 Micrococcal nuclease (Thermonuclease) homologs</fullName>
    </submittedName>
</protein>
<organism evidence="1">
    <name type="scientific">uncultured Caudovirales phage</name>
    <dbReference type="NCBI Taxonomy" id="2100421"/>
    <lineage>
        <taxon>Viruses</taxon>
        <taxon>Duplodnaviria</taxon>
        <taxon>Heunggongvirae</taxon>
        <taxon>Uroviricota</taxon>
        <taxon>Caudoviricetes</taxon>
        <taxon>Peduoviridae</taxon>
        <taxon>Maltschvirus</taxon>
        <taxon>Maltschvirus maltsch</taxon>
    </lineage>
</organism>
<dbReference type="EMBL" id="LR796489">
    <property type="protein sequence ID" value="CAB4147495.1"/>
    <property type="molecule type" value="Genomic_DNA"/>
</dbReference>
<sequence length="117" mass="13125">MSPVVNYTYAARLERIIDGDTAVLLIDLGFDVTTRQHVRFKGYNAPEMHKTHATEGIRAKAELEMLLAGKQLVITTTQDFQQTFARYLADVYVIHQTGIESVSEHMIQAGFNVPQGD</sequence>
<proteinExistence type="predicted"/>
<reference evidence="1" key="1">
    <citation type="submission" date="2020-04" db="EMBL/GenBank/DDBJ databases">
        <authorList>
            <person name="Chiriac C."/>
            <person name="Salcher M."/>
            <person name="Ghai R."/>
            <person name="Kavagutti S V."/>
        </authorList>
    </citation>
    <scope>NUCLEOTIDE SEQUENCE</scope>
</reference>
<gene>
    <name evidence="1" type="ORF">UFOVP517_30</name>
</gene>
<dbReference type="Gene3D" id="2.40.50.90">
    <property type="match status" value="1"/>
</dbReference>
<evidence type="ECO:0000313" key="1">
    <source>
        <dbReference type="EMBL" id="CAB4147495.1"/>
    </source>
</evidence>
<name>A0A6J5MK10_9CAUD</name>